<evidence type="ECO:0000313" key="2">
    <source>
        <dbReference type="EMBL" id="TYL36803.1"/>
    </source>
</evidence>
<organism evidence="2 3">
    <name type="scientific">Natronococcus pandeyae</name>
    <dbReference type="NCBI Taxonomy" id="2055836"/>
    <lineage>
        <taxon>Archaea</taxon>
        <taxon>Methanobacteriati</taxon>
        <taxon>Methanobacteriota</taxon>
        <taxon>Stenosarchaea group</taxon>
        <taxon>Halobacteria</taxon>
        <taxon>Halobacteriales</taxon>
        <taxon>Natrialbaceae</taxon>
        <taxon>Natronococcus</taxon>
    </lineage>
</organism>
<dbReference type="OrthoDB" id="199019at2157"/>
<sequence length="167" mass="17165">MESDVIGTFESALQEVDVRLERTTAADARGVLTDLLEPPAVGVPLPFDGVSLPEAVETEPTPDELEAATTGITAVEFAVADYGSVAIRSSPVGEEPISLYADVHVAVVAASDVLPDMKATFERLGDDARNGADTVLATGPSATADMGALVTGAHGPKAVHAVVIEDR</sequence>
<accession>A0A8J8TNX9</accession>
<feature type="domain" description="LUD" evidence="1">
    <location>
        <begin position="57"/>
        <end position="164"/>
    </location>
</feature>
<dbReference type="PANTHER" id="PTHR43682">
    <property type="entry name" value="LACTATE UTILIZATION PROTEIN C"/>
    <property type="match status" value="1"/>
</dbReference>
<proteinExistence type="predicted"/>
<protein>
    <submittedName>
        <fullName evidence="2">Lactate utilization protein C</fullName>
    </submittedName>
</protein>
<evidence type="ECO:0000259" key="1">
    <source>
        <dbReference type="Pfam" id="PF02589"/>
    </source>
</evidence>
<dbReference type="InterPro" id="IPR024185">
    <property type="entry name" value="FTHF_cligase-like_sf"/>
</dbReference>
<keyword evidence="3" id="KW-1185">Reference proteome</keyword>
<dbReference type="Proteomes" id="UP000766904">
    <property type="component" value="Unassembled WGS sequence"/>
</dbReference>
<dbReference type="InterPro" id="IPR003741">
    <property type="entry name" value="LUD_dom"/>
</dbReference>
<gene>
    <name evidence="2" type="ORF">CV102_20005</name>
</gene>
<dbReference type="SUPFAM" id="SSF100950">
    <property type="entry name" value="NagB/RpiA/CoA transferase-like"/>
    <property type="match status" value="1"/>
</dbReference>
<dbReference type="PANTHER" id="PTHR43682:SF1">
    <property type="entry name" value="LACTATE UTILIZATION PROTEIN C"/>
    <property type="match status" value="1"/>
</dbReference>
<dbReference type="Pfam" id="PF02589">
    <property type="entry name" value="LUD_dom"/>
    <property type="match status" value="1"/>
</dbReference>
<dbReference type="InterPro" id="IPR037171">
    <property type="entry name" value="NagB/RpiA_transferase-like"/>
</dbReference>
<dbReference type="Gene3D" id="3.40.50.10420">
    <property type="entry name" value="NagB/RpiA/CoA transferase-like"/>
    <property type="match status" value="1"/>
</dbReference>
<dbReference type="RefSeq" id="WP_148859783.1">
    <property type="nucleotide sequence ID" value="NZ_PHNJ01000014.1"/>
</dbReference>
<evidence type="ECO:0000313" key="3">
    <source>
        <dbReference type="Proteomes" id="UP000766904"/>
    </source>
</evidence>
<name>A0A8J8TNX9_9EURY</name>
<reference evidence="2" key="1">
    <citation type="submission" date="2017-11" db="EMBL/GenBank/DDBJ databases">
        <authorList>
            <person name="Kajale S.C."/>
            <person name="Sharma A."/>
        </authorList>
    </citation>
    <scope>NUCLEOTIDE SEQUENCE</scope>
    <source>
        <strain evidence="2">LS1_42</strain>
    </source>
</reference>
<dbReference type="AlphaFoldDB" id="A0A8J8TNX9"/>
<comment type="caution">
    <text evidence="2">The sequence shown here is derived from an EMBL/GenBank/DDBJ whole genome shotgun (WGS) entry which is preliminary data.</text>
</comment>
<dbReference type="EMBL" id="PHNJ01000014">
    <property type="protein sequence ID" value="TYL36803.1"/>
    <property type="molecule type" value="Genomic_DNA"/>
</dbReference>